<protein>
    <submittedName>
        <fullName evidence="1">Uncharacterized protein</fullName>
    </submittedName>
</protein>
<sequence length="444" mass="50725">MDLLRCEKCNCTITNFFNHRCLYREHSFDRIVSEMLDYNFGNISQEIPATISHSAEGADFNSSAFMNRTSTFQSSTFPQSANQERHWDVNSTAGTNVRYASSNTVQNENFDYFNSSQGIFFPATQNFENSDYTYGAENPAMAFSTAASTTTLNPFEQTCPNNSAWLQPDPNLSFYNQLPPNSQGLEDPPNYLTICDPTNKYCNVPINMQSRQSAMQNCEMQCFQDKDYDAVAIARKSDRTTKTTSWASDLNSTSINVQYPGNPYAEKPNHMATLQPVSTRTNTVMKEKFHNEFLNIQNSACRNIENSHSYTNPDFDQGLLGSQLDVNEISHYSYKSQAQFDDKNRFQNIFQCHFCGSYQIILNGQELPLNSSSVPFKCNVCIELMKLKEKIEPRVKIAKVCHERSANKLQKKMKVLDKRFSPLAKVQSSNWFLFLTYNITIFHS</sequence>
<comment type="caution">
    <text evidence="1">The sequence shown here is derived from an EMBL/GenBank/DDBJ whole genome shotgun (WGS) entry which is preliminary data.</text>
</comment>
<proteinExistence type="predicted"/>
<reference evidence="1 2" key="1">
    <citation type="submission" date="2021-06" db="EMBL/GenBank/DDBJ databases">
        <title>Caerostris extrusa draft genome.</title>
        <authorList>
            <person name="Kono N."/>
            <person name="Arakawa K."/>
        </authorList>
    </citation>
    <scope>NUCLEOTIDE SEQUENCE [LARGE SCALE GENOMIC DNA]</scope>
</reference>
<dbReference type="AlphaFoldDB" id="A0AAV4XBI1"/>
<dbReference type="Proteomes" id="UP001054945">
    <property type="component" value="Unassembled WGS sequence"/>
</dbReference>
<keyword evidence="2" id="KW-1185">Reference proteome</keyword>
<gene>
    <name evidence="1" type="ORF">CEXT_494871</name>
</gene>
<evidence type="ECO:0000313" key="1">
    <source>
        <dbReference type="EMBL" id="GIY92527.1"/>
    </source>
</evidence>
<name>A0AAV4XBI1_CAEEX</name>
<dbReference type="EMBL" id="BPLR01000153">
    <property type="protein sequence ID" value="GIY92527.1"/>
    <property type="molecule type" value="Genomic_DNA"/>
</dbReference>
<organism evidence="1 2">
    <name type="scientific">Caerostris extrusa</name>
    <name type="common">Bark spider</name>
    <name type="synonym">Caerostris bankana</name>
    <dbReference type="NCBI Taxonomy" id="172846"/>
    <lineage>
        <taxon>Eukaryota</taxon>
        <taxon>Metazoa</taxon>
        <taxon>Ecdysozoa</taxon>
        <taxon>Arthropoda</taxon>
        <taxon>Chelicerata</taxon>
        <taxon>Arachnida</taxon>
        <taxon>Araneae</taxon>
        <taxon>Araneomorphae</taxon>
        <taxon>Entelegynae</taxon>
        <taxon>Araneoidea</taxon>
        <taxon>Araneidae</taxon>
        <taxon>Caerostris</taxon>
    </lineage>
</organism>
<accession>A0AAV4XBI1</accession>
<evidence type="ECO:0000313" key="2">
    <source>
        <dbReference type="Proteomes" id="UP001054945"/>
    </source>
</evidence>